<evidence type="ECO:0000313" key="3">
    <source>
        <dbReference type="Proteomes" id="UP000478052"/>
    </source>
</evidence>
<feature type="domain" description="Transposable element P transposase-like C-terminal" evidence="1">
    <location>
        <begin position="70"/>
        <end position="154"/>
    </location>
</feature>
<comment type="caution">
    <text evidence="2">The sequence shown here is derived from an EMBL/GenBank/DDBJ whole genome shotgun (WGS) entry which is preliminary data.</text>
</comment>
<sequence>MNISGIRKLFTIVQEHGLKYLLTTKSNQDALENLFGELRSRGGLNYHPSPLNVLYRLRMIILDKNSGVVSTSSNTNDMNQEEFMVANTFKQINFNITDNEKNEDTNTDTDTINDNQSKNVNEMTQDATEYLAGWIAKKFRIKFPEFGCTTTQFNTSRVNDHNYQLHTWIEHLSYGGLIVRSNDFEIKIFRIEKLFKKITKCQIPRIPSVVKQLTHKMFDRMDIDKKYYPVIQAYVKQRIFI</sequence>
<dbReference type="InterPro" id="IPR022242">
    <property type="entry name" value="TNP-like_C"/>
</dbReference>
<dbReference type="Proteomes" id="UP000478052">
    <property type="component" value="Unassembled WGS sequence"/>
</dbReference>
<name>A0A6G0WDC2_APHCR</name>
<dbReference type="EMBL" id="VUJU01008847">
    <property type="protein sequence ID" value="KAF0724973.1"/>
    <property type="molecule type" value="Genomic_DNA"/>
</dbReference>
<dbReference type="AlphaFoldDB" id="A0A6G0WDC2"/>
<keyword evidence="3" id="KW-1185">Reference proteome</keyword>
<accession>A0A6G0WDC2</accession>
<reference evidence="2 3" key="1">
    <citation type="submission" date="2019-08" db="EMBL/GenBank/DDBJ databases">
        <title>Whole genome of Aphis craccivora.</title>
        <authorList>
            <person name="Voronova N.V."/>
            <person name="Shulinski R.S."/>
            <person name="Bandarenka Y.V."/>
            <person name="Zhorov D.G."/>
            <person name="Warner D."/>
        </authorList>
    </citation>
    <scope>NUCLEOTIDE SEQUENCE [LARGE SCALE GENOMIC DNA]</scope>
    <source>
        <strain evidence="2">180601</strain>
        <tissue evidence="2">Whole Body</tissue>
    </source>
</reference>
<organism evidence="2 3">
    <name type="scientific">Aphis craccivora</name>
    <name type="common">Cowpea aphid</name>
    <dbReference type="NCBI Taxonomy" id="307492"/>
    <lineage>
        <taxon>Eukaryota</taxon>
        <taxon>Metazoa</taxon>
        <taxon>Ecdysozoa</taxon>
        <taxon>Arthropoda</taxon>
        <taxon>Hexapoda</taxon>
        <taxon>Insecta</taxon>
        <taxon>Pterygota</taxon>
        <taxon>Neoptera</taxon>
        <taxon>Paraneoptera</taxon>
        <taxon>Hemiptera</taxon>
        <taxon>Sternorrhyncha</taxon>
        <taxon>Aphidomorpha</taxon>
        <taxon>Aphidoidea</taxon>
        <taxon>Aphididae</taxon>
        <taxon>Aphidini</taxon>
        <taxon>Aphis</taxon>
        <taxon>Aphis</taxon>
    </lineage>
</organism>
<protein>
    <submittedName>
        <fullName evidence="2">THAP-type domain-containing protein</fullName>
    </submittedName>
</protein>
<proteinExistence type="predicted"/>
<evidence type="ECO:0000259" key="1">
    <source>
        <dbReference type="Pfam" id="PF12596"/>
    </source>
</evidence>
<evidence type="ECO:0000313" key="2">
    <source>
        <dbReference type="EMBL" id="KAF0724973.1"/>
    </source>
</evidence>
<dbReference type="OrthoDB" id="6627143at2759"/>
<dbReference type="Pfam" id="PF12596">
    <property type="entry name" value="Tnp_P_element_C"/>
    <property type="match status" value="1"/>
</dbReference>
<gene>
    <name evidence="2" type="ORF">FWK35_00027329</name>
</gene>